<dbReference type="RefSeq" id="XP_003319473.1">
    <property type="nucleotide sequence ID" value="XM_003319425.1"/>
</dbReference>
<protein>
    <recommendedName>
        <fullName evidence="3">ATP-dependent DNA helicase sgs1</fullName>
    </recommendedName>
</protein>
<dbReference type="VEuPathDB" id="FungiDB:PGTG_01647"/>
<dbReference type="AlphaFoldDB" id="E3JSM9"/>
<dbReference type="Proteomes" id="UP000008783">
    <property type="component" value="Unassembled WGS sequence"/>
</dbReference>
<reference evidence="2" key="2">
    <citation type="journal article" date="2011" name="Proc. Natl. Acad. Sci. U.S.A.">
        <title>Obligate biotrophy features unraveled by the genomic analysis of rust fungi.</title>
        <authorList>
            <person name="Duplessis S."/>
            <person name="Cuomo C.A."/>
            <person name="Lin Y.-C."/>
            <person name="Aerts A."/>
            <person name="Tisserant E."/>
            <person name="Veneault-Fourrey C."/>
            <person name="Joly D.L."/>
            <person name="Hacquard S."/>
            <person name="Amselem J."/>
            <person name="Cantarel B.L."/>
            <person name="Chiu R."/>
            <person name="Coutinho P.M."/>
            <person name="Feau N."/>
            <person name="Field M."/>
            <person name="Frey P."/>
            <person name="Gelhaye E."/>
            <person name="Goldberg J."/>
            <person name="Grabherr M.G."/>
            <person name="Kodira C.D."/>
            <person name="Kohler A."/>
            <person name="Kuees U."/>
            <person name="Lindquist E.A."/>
            <person name="Lucas S.M."/>
            <person name="Mago R."/>
            <person name="Mauceli E."/>
            <person name="Morin E."/>
            <person name="Murat C."/>
            <person name="Pangilinan J.L."/>
            <person name="Park R."/>
            <person name="Pearson M."/>
            <person name="Quesneville H."/>
            <person name="Rouhier N."/>
            <person name="Sakthikumar S."/>
            <person name="Salamov A.A."/>
            <person name="Schmutz J."/>
            <person name="Selles B."/>
            <person name="Shapiro H."/>
            <person name="Tanguay P."/>
            <person name="Tuskan G.A."/>
            <person name="Henrissat B."/>
            <person name="Van de Peer Y."/>
            <person name="Rouze P."/>
            <person name="Ellis J.G."/>
            <person name="Dodds P.N."/>
            <person name="Schein J.E."/>
            <person name="Zhong S."/>
            <person name="Hamelin R.C."/>
            <person name="Grigoriev I.V."/>
            <person name="Szabo L.J."/>
            <person name="Martin F."/>
        </authorList>
    </citation>
    <scope>NUCLEOTIDE SEQUENCE [LARGE SCALE GENOMIC DNA]</scope>
    <source>
        <strain evidence="2">CRL 75-36-700-3 / race SCCL</strain>
    </source>
</reference>
<evidence type="ECO:0008006" key="3">
    <source>
        <dbReference type="Google" id="ProtNLM"/>
    </source>
</evidence>
<gene>
    <name evidence="1" type="ORF">PGTG_01647</name>
</gene>
<dbReference type="STRING" id="418459.E3JSM9"/>
<dbReference type="HOGENOM" id="CLU_1475831_0_0_1"/>
<dbReference type="EMBL" id="DS178263">
    <property type="protein sequence ID" value="EFP75054.1"/>
    <property type="molecule type" value="Genomic_DNA"/>
</dbReference>
<proteinExistence type="predicted"/>
<dbReference type="GeneID" id="10547416"/>
<sequence length="183" mass="21133">MDGSSLAISVENLSEAHVKSTSLTAIKEKGNKAPLRLNQEITSLDNKKLIDYVTTKYKEKYEDNAKKLQVDTVCNLARGYHSFVLPGTRYGKSRIAELYFHMYAPQRRPVVLVLNPLDSLGEDQRCILAVNFKVDLSWLFWTRRTWFTCGGWSNWGKKGFCRYGIDSKTMEFFGRLMESWEID</sequence>
<evidence type="ECO:0000313" key="2">
    <source>
        <dbReference type="Proteomes" id="UP000008783"/>
    </source>
</evidence>
<dbReference type="OrthoDB" id="2505066at2759"/>
<dbReference type="KEGG" id="pgr:PGTG_01647"/>
<accession>E3JSM9</accession>
<keyword evidence="2" id="KW-1185">Reference proteome</keyword>
<name>E3JSM9_PUCGT</name>
<organism evidence="1 2">
    <name type="scientific">Puccinia graminis f. sp. tritici (strain CRL 75-36-700-3 / race SCCL)</name>
    <name type="common">Black stem rust fungus</name>
    <dbReference type="NCBI Taxonomy" id="418459"/>
    <lineage>
        <taxon>Eukaryota</taxon>
        <taxon>Fungi</taxon>
        <taxon>Dikarya</taxon>
        <taxon>Basidiomycota</taxon>
        <taxon>Pucciniomycotina</taxon>
        <taxon>Pucciniomycetes</taxon>
        <taxon>Pucciniales</taxon>
        <taxon>Pucciniaceae</taxon>
        <taxon>Puccinia</taxon>
    </lineage>
</organism>
<reference key="1">
    <citation type="submission" date="2007-01" db="EMBL/GenBank/DDBJ databases">
        <title>The Genome Sequence of Puccinia graminis f. sp. tritici Strain CRL 75-36-700-3.</title>
        <authorList>
            <consortium name="The Broad Institute Genome Sequencing Platform"/>
            <person name="Birren B."/>
            <person name="Lander E."/>
            <person name="Galagan J."/>
            <person name="Nusbaum C."/>
            <person name="Devon K."/>
            <person name="Cuomo C."/>
            <person name="Jaffe D."/>
            <person name="Butler J."/>
            <person name="Alvarez P."/>
            <person name="Gnerre S."/>
            <person name="Grabherr M."/>
            <person name="Mauceli E."/>
            <person name="Brockman W."/>
            <person name="Young S."/>
            <person name="LaButti K."/>
            <person name="Sykes S."/>
            <person name="DeCaprio D."/>
            <person name="Crawford M."/>
            <person name="Koehrsen M."/>
            <person name="Engels R."/>
            <person name="Montgomery P."/>
            <person name="Pearson M."/>
            <person name="Howarth C."/>
            <person name="Larson L."/>
            <person name="White J."/>
            <person name="Zeng Q."/>
            <person name="Kodira C."/>
            <person name="Yandava C."/>
            <person name="Alvarado L."/>
            <person name="O'Leary S."/>
            <person name="Szabo L."/>
            <person name="Dean R."/>
            <person name="Schein J."/>
        </authorList>
    </citation>
    <scope>NUCLEOTIDE SEQUENCE</scope>
    <source>
        <strain>CRL 75-36-700-3</strain>
    </source>
</reference>
<dbReference type="InParanoid" id="E3JSM9"/>
<evidence type="ECO:0000313" key="1">
    <source>
        <dbReference type="EMBL" id="EFP75054.1"/>
    </source>
</evidence>